<organism evidence="3">
    <name type="scientific">Streptantibioticus silvisoli</name>
    <dbReference type="NCBI Taxonomy" id="2705255"/>
    <lineage>
        <taxon>Bacteria</taxon>
        <taxon>Bacillati</taxon>
        <taxon>Actinomycetota</taxon>
        <taxon>Actinomycetes</taxon>
        <taxon>Kitasatosporales</taxon>
        <taxon>Streptomycetaceae</taxon>
        <taxon>Streptantibioticus</taxon>
    </lineage>
</organism>
<dbReference type="AlphaFoldDB" id="A0AA90GTX7"/>
<dbReference type="Pfam" id="PF00239">
    <property type="entry name" value="Resolvase"/>
    <property type="match status" value="1"/>
</dbReference>
<feature type="domain" description="Resolvase/invertase-type recombinase catalytic" evidence="2">
    <location>
        <begin position="33"/>
        <end position="80"/>
    </location>
</feature>
<dbReference type="EMBL" id="JABXJJ020000001">
    <property type="protein sequence ID" value="MDI5967998.1"/>
    <property type="molecule type" value="Genomic_DNA"/>
</dbReference>
<protein>
    <submittedName>
        <fullName evidence="3">Recombinase family protein</fullName>
    </submittedName>
</protein>
<dbReference type="GO" id="GO:0003677">
    <property type="term" value="F:DNA binding"/>
    <property type="evidence" value="ECO:0007669"/>
    <property type="project" value="InterPro"/>
</dbReference>
<gene>
    <name evidence="3" type="ORF">POF50_001295</name>
</gene>
<dbReference type="SUPFAM" id="SSF53041">
    <property type="entry name" value="Resolvase-like"/>
    <property type="match status" value="1"/>
</dbReference>
<accession>A0AA90GTX7</accession>
<proteinExistence type="predicted"/>
<evidence type="ECO:0000256" key="1">
    <source>
        <dbReference type="SAM" id="MobiDB-lite"/>
    </source>
</evidence>
<name>A0AA90GTX7_9ACTN</name>
<dbReference type="InterPro" id="IPR036162">
    <property type="entry name" value="Resolvase-like_N_sf"/>
</dbReference>
<dbReference type="GO" id="GO:0000150">
    <property type="term" value="F:DNA strand exchange activity"/>
    <property type="evidence" value="ECO:0007669"/>
    <property type="project" value="InterPro"/>
</dbReference>
<feature type="region of interest" description="Disordered" evidence="1">
    <location>
        <begin position="82"/>
        <end position="225"/>
    </location>
</feature>
<evidence type="ECO:0000259" key="2">
    <source>
        <dbReference type="Pfam" id="PF00239"/>
    </source>
</evidence>
<feature type="compositionally biased region" description="Low complexity" evidence="1">
    <location>
        <begin position="143"/>
        <end position="157"/>
    </location>
</feature>
<comment type="caution">
    <text evidence="3">The sequence shown here is derived from an EMBL/GenBank/DDBJ whole genome shotgun (WGS) entry which is preliminary data.</text>
</comment>
<dbReference type="RefSeq" id="WP_271313484.1">
    <property type="nucleotide sequence ID" value="NZ_JABXJJ020000001.1"/>
</dbReference>
<evidence type="ECO:0000313" key="3">
    <source>
        <dbReference type="EMBL" id="MDI5967998.1"/>
    </source>
</evidence>
<dbReference type="InterPro" id="IPR006119">
    <property type="entry name" value="Resolv_N"/>
</dbReference>
<feature type="region of interest" description="Disordered" evidence="1">
    <location>
        <begin position="1"/>
        <end position="45"/>
    </location>
</feature>
<dbReference type="Gene3D" id="3.40.50.1390">
    <property type="entry name" value="Resolvase, N-terminal catalytic domain"/>
    <property type="match status" value="1"/>
</dbReference>
<feature type="compositionally biased region" description="Pro residues" evidence="1">
    <location>
        <begin position="168"/>
        <end position="179"/>
    </location>
</feature>
<feature type="compositionally biased region" description="Basic residues" evidence="1">
    <location>
        <begin position="86"/>
        <end position="103"/>
    </location>
</feature>
<sequence length="225" mass="24329">MESPPAGGRRRRPQPPAPAGVRRGLQENDTSAFKKKKVVKDDGTTDWVVVRPRFSQLLADLDSGAIDGVIFYDLDRLVRRPGTSKTSRHHRVRQTPGAGHHRRPYEPYGPAWTPPRRTENSSPPPNRPALHASSWAPTPASNSFPTSPPAAKSSSTAHRPVALRPAQPGRPQPDPPPERAGPAVFRWDNRADSSTRKIVIASSRHRPASGGCCRPWAGAGVGVGG</sequence>
<reference evidence="3" key="1">
    <citation type="submission" date="2023-05" db="EMBL/GenBank/DDBJ databases">
        <title>Streptantibioticus silvisoli sp. nov., acidotolerant actinomycetes 1 from pine litter.</title>
        <authorList>
            <person name="Swiecimska M."/>
            <person name="Golinska P."/>
            <person name="Sangal V."/>
            <person name="Wachnowicz B."/>
            <person name="Goodfellow M."/>
        </authorList>
    </citation>
    <scope>NUCLEOTIDE SEQUENCE</scope>
    <source>
        <strain evidence="3">SL13</strain>
    </source>
</reference>